<dbReference type="SMART" id="SM00312">
    <property type="entry name" value="PX"/>
    <property type="match status" value="1"/>
</dbReference>
<dbReference type="PANTHER" id="PTHR15813:SF9">
    <property type="entry name" value="PX DOMAIN-CONTAINING PROTEIN"/>
    <property type="match status" value="1"/>
</dbReference>
<dbReference type="PROSITE" id="PS50195">
    <property type="entry name" value="PX"/>
    <property type="match status" value="1"/>
</dbReference>
<protein>
    <submittedName>
        <fullName evidence="10">Sorting nexin-24-like</fullName>
    </submittedName>
</protein>
<name>A0ABM0LV92_SACKO</name>
<dbReference type="Pfam" id="PF00787">
    <property type="entry name" value="PX"/>
    <property type="match status" value="1"/>
</dbReference>
<dbReference type="InterPro" id="IPR001683">
    <property type="entry name" value="PX_dom"/>
</dbReference>
<evidence type="ECO:0000256" key="2">
    <source>
        <dbReference type="ARBA" id="ARBA00010883"/>
    </source>
</evidence>
<keyword evidence="4" id="KW-0653">Protein transport</keyword>
<keyword evidence="5" id="KW-0446">Lipid-binding</keyword>
<keyword evidence="3" id="KW-0813">Transport</keyword>
<sequence>MVPYHKKTHSDSTNAYRVNVTISGRTHTVDKRYSECHALHKQLKKTISTPEFPPKRVRNWGSKVLEQRRQGLEIYLQALMESDILPKSLLTFLKISNLPSRSLSYDSLNDLDGETPGATHQPMLTYEDDPYLTTSTEDSLSDIITEGVKQGLYFDDNTQ</sequence>
<evidence type="ECO:0000256" key="3">
    <source>
        <dbReference type="ARBA" id="ARBA00022448"/>
    </source>
</evidence>
<evidence type="ECO:0000256" key="7">
    <source>
        <dbReference type="ARBA" id="ARBA00023329"/>
    </source>
</evidence>
<evidence type="ECO:0000256" key="4">
    <source>
        <dbReference type="ARBA" id="ARBA00022927"/>
    </source>
</evidence>
<keyword evidence="9" id="KW-1185">Reference proteome</keyword>
<feature type="domain" description="PX" evidence="8">
    <location>
        <begin position="1"/>
        <end position="115"/>
    </location>
</feature>
<dbReference type="RefSeq" id="XP_006811683.1">
    <property type="nucleotide sequence ID" value="XM_006811620.1"/>
</dbReference>
<evidence type="ECO:0000256" key="1">
    <source>
        <dbReference type="ARBA" id="ARBA00004180"/>
    </source>
</evidence>
<keyword evidence="6" id="KW-0472">Membrane</keyword>
<evidence type="ECO:0000259" key="8">
    <source>
        <dbReference type="PROSITE" id="PS50195"/>
    </source>
</evidence>
<dbReference type="GeneID" id="102809234"/>
<evidence type="ECO:0000256" key="6">
    <source>
        <dbReference type="ARBA" id="ARBA00023136"/>
    </source>
</evidence>
<evidence type="ECO:0000256" key="5">
    <source>
        <dbReference type="ARBA" id="ARBA00023121"/>
    </source>
</evidence>
<accession>A0ABM0LV92</accession>
<dbReference type="SUPFAM" id="SSF64268">
    <property type="entry name" value="PX domain"/>
    <property type="match status" value="1"/>
</dbReference>
<gene>
    <name evidence="10" type="primary">LOC102809234</name>
</gene>
<comment type="similarity">
    <text evidence="2">Belongs to the sorting nexin family.</text>
</comment>
<organism evidence="9 10">
    <name type="scientific">Saccoglossus kowalevskii</name>
    <name type="common">Acorn worm</name>
    <dbReference type="NCBI Taxonomy" id="10224"/>
    <lineage>
        <taxon>Eukaryota</taxon>
        <taxon>Metazoa</taxon>
        <taxon>Hemichordata</taxon>
        <taxon>Enteropneusta</taxon>
        <taxon>Harrimaniidae</taxon>
        <taxon>Saccoglossus</taxon>
    </lineage>
</organism>
<dbReference type="Gene3D" id="3.30.1520.10">
    <property type="entry name" value="Phox-like domain"/>
    <property type="match status" value="1"/>
</dbReference>
<evidence type="ECO:0000313" key="10">
    <source>
        <dbReference type="RefSeq" id="XP_006811683.1"/>
    </source>
</evidence>
<keyword evidence="7" id="KW-0968">Cytoplasmic vesicle</keyword>
<dbReference type="InterPro" id="IPR052467">
    <property type="entry name" value="Sorting_nexin_PX-domain"/>
</dbReference>
<reference evidence="10" key="1">
    <citation type="submission" date="2025-08" db="UniProtKB">
        <authorList>
            <consortium name="RefSeq"/>
        </authorList>
    </citation>
    <scope>IDENTIFICATION</scope>
    <source>
        <tissue evidence="10">Testes</tissue>
    </source>
</reference>
<dbReference type="InterPro" id="IPR036871">
    <property type="entry name" value="PX_dom_sf"/>
</dbReference>
<dbReference type="Proteomes" id="UP000694865">
    <property type="component" value="Unplaced"/>
</dbReference>
<dbReference type="PANTHER" id="PTHR15813">
    <property type="entry name" value="SORTING NEXIN-22 AND 24"/>
    <property type="match status" value="1"/>
</dbReference>
<proteinExistence type="inferred from homology"/>
<evidence type="ECO:0000313" key="9">
    <source>
        <dbReference type="Proteomes" id="UP000694865"/>
    </source>
</evidence>
<comment type="subcellular location">
    <subcellularLocation>
        <location evidence="1">Cytoplasmic vesicle membrane</location>
        <topology evidence="1">Peripheral membrane protein</topology>
        <orientation evidence="1">Cytoplasmic side</orientation>
    </subcellularLocation>
</comment>